<dbReference type="Proteomes" id="UP000799436">
    <property type="component" value="Unassembled WGS sequence"/>
</dbReference>
<organism evidence="2 3">
    <name type="scientific">Teratosphaeria nubilosa</name>
    <dbReference type="NCBI Taxonomy" id="161662"/>
    <lineage>
        <taxon>Eukaryota</taxon>
        <taxon>Fungi</taxon>
        <taxon>Dikarya</taxon>
        <taxon>Ascomycota</taxon>
        <taxon>Pezizomycotina</taxon>
        <taxon>Dothideomycetes</taxon>
        <taxon>Dothideomycetidae</taxon>
        <taxon>Mycosphaerellales</taxon>
        <taxon>Teratosphaeriaceae</taxon>
        <taxon>Teratosphaeria</taxon>
    </lineage>
</organism>
<keyword evidence="3" id="KW-1185">Reference proteome</keyword>
<protein>
    <submittedName>
        <fullName evidence="2">Uncharacterized protein</fullName>
    </submittedName>
</protein>
<feature type="region of interest" description="Disordered" evidence="1">
    <location>
        <begin position="121"/>
        <end position="173"/>
    </location>
</feature>
<reference evidence="2" key="1">
    <citation type="journal article" date="2020" name="Stud. Mycol.">
        <title>101 Dothideomycetes genomes: a test case for predicting lifestyles and emergence of pathogens.</title>
        <authorList>
            <person name="Haridas S."/>
            <person name="Albert R."/>
            <person name="Binder M."/>
            <person name="Bloem J."/>
            <person name="Labutti K."/>
            <person name="Salamov A."/>
            <person name="Andreopoulos B."/>
            <person name="Baker S."/>
            <person name="Barry K."/>
            <person name="Bills G."/>
            <person name="Bluhm B."/>
            <person name="Cannon C."/>
            <person name="Castanera R."/>
            <person name="Culley D."/>
            <person name="Daum C."/>
            <person name="Ezra D."/>
            <person name="Gonzalez J."/>
            <person name="Henrissat B."/>
            <person name="Kuo A."/>
            <person name="Liang C."/>
            <person name="Lipzen A."/>
            <person name="Lutzoni F."/>
            <person name="Magnuson J."/>
            <person name="Mondo S."/>
            <person name="Nolan M."/>
            <person name="Ohm R."/>
            <person name="Pangilinan J."/>
            <person name="Park H.-J."/>
            <person name="Ramirez L."/>
            <person name="Alfaro M."/>
            <person name="Sun H."/>
            <person name="Tritt A."/>
            <person name="Yoshinaga Y."/>
            <person name="Zwiers L.-H."/>
            <person name="Turgeon B."/>
            <person name="Goodwin S."/>
            <person name="Spatafora J."/>
            <person name="Crous P."/>
            <person name="Grigoriev I."/>
        </authorList>
    </citation>
    <scope>NUCLEOTIDE SEQUENCE</scope>
    <source>
        <strain evidence="2">CBS 116005</strain>
    </source>
</reference>
<accession>A0A6G1L191</accession>
<dbReference type="EMBL" id="ML995876">
    <property type="protein sequence ID" value="KAF2766188.1"/>
    <property type="molecule type" value="Genomic_DNA"/>
</dbReference>
<gene>
    <name evidence="2" type="ORF">EJ03DRAFT_354208</name>
</gene>
<name>A0A6G1L191_9PEZI</name>
<dbReference type="AlphaFoldDB" id="A0A6G1L191"/>
<proteinExistence type="predicted"/>
<evidence type="ECO:0000256" key="1">
    <source>
        <dbReference type="SAM" id="MobiDB-lite"/>
    </source>
</evidence>
<sequence length="249" mass="26675">MQATIDFSSSETINLICTINGKQILPRKRKPSKSTYRVTKPSASRRRRTDSKRTHSRTHQTPQQDLPTTTTTTHKHDLLPPGTLQANHPPPATPANKILDLPSTAPEAKTSTKVQNWIDNLISSPPTLPRRRLERKVRDANPSPPATRTDASSPCTMSPLPAEIADADSAGDDDRGIGTVVFARKAGRRLSFGGWVDVGGLPRREGAGLGGGEGEPTGVVTEWDYESVGGTTVTDGLSGRGGLTSERAV</sequence>
<feature type="region of interest" description="Disordered" evidence="1">
    <location>
        <begin position="26"/>
        <end position="95"/>
    </location>
</feature>
<evidence type="ECO:0000313" key="2">
    <source>
        <dbReference type="EMBL" id="KAF2766188.1"/>
    </source>
</evidence>
<feature type="compositionally biased region" description="Low complexity" evidence="1">
    <location>
        <begin position="59"/>
        <end position="72"/>
    </location>
</feature>
<feature type="compositionally biased region" description="Basic residues" evidence="1">
    <location>
        <begin position="43"/>
        <end position="58"/>
    </location>
</feature>
<evidence type="ECO:0000313" key="3">
    <source>
        <dbReference type="Proteomes" id="UP000799436"/>
    </source>
</evidence>
<feature type="region of interest" description="Disordered" evidence="1">
    <location>
        <begin position="230"/>
        <end position="249"/>
    </location>
</feature>